<accession>A0A7T7BQD7</accession>
<dbReference type="AlphaFoldDB" id="A0A7T7BQD7"/>
<dbReference type="VEuPathDB" id="FungiDB:PDIP_07670"/>
<dbReference type="EMBL" id="CP060779">
    <property type="protein sequence ID" value="QQK48036.1"/>
    <property type="molecule type" value="Genomic_DNA"/>
</dbReference>
<dbReference type="GeneID" id="26229090"/>
<feature type="region of interest" description="Disordered" evidence="1">
    <location>
        <begin position="74"/>
        <end position="111"/>
    </location>
</feature>
<sequence length="223" mass="25077">MLPSTVSEAQDTSRRYLRFFIPAVNSLRENGIERILKDKNLDLVGKALSENLWALSLGRDGSLKRTLTKLARRSKRKRQIERNNDQYKTPRRELEQDEASTIGTTLDDSLRRNQEADVLDEALSESSLQASGDHTEFSELLDMVTRFPDSTDMVTSLLPGRGTEFPEPLDRVNQFPDSAEMFDSLVPGGGAEFPEPLDMVTQFPDSAEMFDALVPSLMPSFMS</sequence>
<dbReference type="RefSeq" id="XP_065958065.1">
    <property type="nucleotide sequence ID" value="XM_066101125.1"/>
</dbReference>
<evidence type="ECO:0000256" key="1">
    <source>
        <dbReference type="SAM" id="MobiDB-lite"/>
    </source>
</evidence>
<reference evidence="2 3" key="1">
    <citation type="submission" date="2020-08" db="EMBL/GenBank/DDBJ databases">
        <title>The completed genome sequence of the pathogenic ascomycete fungus Penicillium digitatum.</title>
        <authorList>
            <person name="Wang M."/>
        </authorList>
    </citation>
    <scope>NUCLEOTIDE SEQUENCE [LARGE SCALE GENOMIC DNA]</scope>
    <source>
        <strain evidence="2 3">PdW03</strain>
    </source>
</reference>
<proteinExistence type="predicted"/>
<evidence type="ECO:0000313" key="3">
    <source>
        <dbReference type="Proteomes" id="UP000595662"/>
    </source>
</evidence>
<evidence type="ECO:0000313" key="2">
    <source>
        <dbReference type="EMBL" id="QQK48036.1"/>
    </source>
</evidence>
<organism evidence="2 3">
    <name type="scientific">Penicillium digitatum</name>
    <name type="common">Green mold</name>
    <dbReference type="NCBI Taxonomy" id="36651"/>
    <lineage>
        <taxon>Eukaryota</taxon>
        <taxon>Fungi</taxon>
        <taxon>Dikarya</taxon>
        <taxon>Ascomycota</taxon>
        <taxon>Pezizomycotina</taxon>
        <taxon>Eurotiomycetes</taxon>
        <taxon>Eurotiomycetidae</taxon>
        <taxon>Eurotiales</taxon>
        <taxon>Aspergillaceae</taxon>
        <taxon>Penicillium</taxon>
    </lineage>
</organism>
<name>A0A7T7BQD7_PENDI</name>
<dbReference type="Proteomes" id="UP000595662">
    <property type="component" value="Chromosome 6"/>
</dbReference>
<gene>
    <name evidence="2" type="ORF">Pdw03_5671</name>
</gene>
<protein>
    <submittedName>
        <fullName evidence="2">Uncharacterized protein</fullName>
    </submittedName>
</protein>
<feature type="compositionally biased region" description="Basic and acidic residues" evidence="1">
    <location>
        <begin position="80"/>
        <end position="94"/>
    </location>
</feature>